<dbReference type="EMBL" id="CM045759">
    <property type="protein sequence ID" value="KAI8020598.1"/>
    <property type="molecule type" value="Genomic_DNA"/>
</dbReference>
<organism evidence="1 2">
    <name type="scientific">Camellia lanceoleosa</name>
    <dbReference type="NCBI Taxonomy" id="1840588"/>
    <lineage>
        <taxon>Eukaryota</taxon>
        <taxon>Viridiplantae</taxon>
        <taxon>Streptophyta</taxon>
        <taxon>Embryophyta</taxon>
        <taxon>Tracheophyta</taxon>
        <taxon>Spermatophyta</taxon>
        <taxon>Magnoliopsida</taxon>
        <taxon>eudicotyledons</taxon>
        <taxon>Gunneridae</taxon>
        <taxon>Pentapetalae</taxon>
        <taxon>asterids</taxon>
        <taxon>Ericales</taxon>
        <taxon>Theaceae</taxon>
        <taxon>Camellia</taxon>
    </lineage>
</organism>
<keyword evidence="2" id="KW-1185">Reference proteome</keyword>
<comment type="caution">
    <text evidence="1">The sequence shown here is derived from an EMBL/GenBank/DDBJ whole genome shotgun (WGS) entry which is preliminary data.</text>
</comment>
<gene>
    <name evidence="1" type="ORF">LOK49_LG04G02228</name>
</gene>
<reference evidence="1 2" key="1">
    <citation type="journal article" date="2022" name="Plant J.">
        <title>Chromosome-level genome of Camellia lanceoleosa provides a valuable resource for understanding genome evolution and self-incompatibility.</title>
        <authorList>
            <person name="Gong W."/>
            <person name="Xiao S."/>
            <person name="Wang L."/>
            <person name="Liao Z."/>
            <person name="Chang Y."/>
            <person name="Mo W."/>
            <person name="Hu G."/>
            <person name="Li W."/>
            <person name="Zhao G."/>
            <person name="Zhu H."/>
            <person name="Hu X."/>
            <person name="Ji K."/>
            <person name="Xiang X."/>
            <person name="Song Q."/>
            <person name="Yuan D."/>
            <person name="Jin S."/>
            <person name="Zhang L."/>
        </authorList>
    </citation>
    <scope>NUCLEOTIDE SEQUENCE [LARGE SCALE GENOMIC DNA]</scope>
    <source>
        <strain evidence="1">SQ_2022a</strain>
    </source>
</reference>
<protein>
    <submittedName>
        <fullName evidence="1">Ribonuclease H protein</fullName>
    </submittedName>
</protein>
<evidence type="ECO:0000313" key="1">
    <source>
        <dbReference type="EMBL" id="KAI8020598.1"/>
    </source>
</evidence>
<name>A0ACC0I473_9ERIC</name>
<evidence type="ECO:0000313" key="2">
    <source>
        <dbReference type="Proteomes" id="UP001060215"/>
    </source>
</evidence>
<proteinExistence type="predicted"/>
<dbReference type="Proteomes" id="UP001060215">
    <property type="component" value="Chromosome 2"/>
</dbReference>
<sequence>MKQVWCLQQHFDMVDVGKGYYLICFACKADYLHVLLDGPWIVLGHYLTVIEFLRFLLLPIMVDHRTTRPTLVISFEMITVILLKMSPIHDVPVKLRRAASLRMVLQRAPLSNDELVLKVVDYWGVNGSWDWAKLSNWLSPNFLALLSPVVVRPGVENPDILVWKHSTHGKFTTKSAYLAIRQQNGHVEANLEDSRLIWRAQGPNRWKYFTWLARSDRLLTNSLKYQRQLAPDSSCSLCLHHNESTLHAMCDCTRARRIWQEIIPQSHWIAFFSLPLTQ</sequence>
<accession>A0ACC0I473</accession>